<sequence>MLLAHGASLKQRTGKGALALQGPLHHAFQSGNADLVKWLIDEYRTANLTIREVDSEERYPIHCASTPEVVDCWVNAGGMLKVRDKQGNTPLHALVTHANINVVKRLVEHEANVKKKNKAGLLPIEQLCLDEKAWLSGTSDGSCESDKVRLEVLQFLQGFM</sequence>
<reference evidence="4 5" key="2">
    <citation type="journal article" date="2013" name="PLoS Genet.">
        <title>Comparative genome structure, secondary metabolite, and effector coding capacity across Cochliobolus pathogens.</title>
        <authorList>
            <person name="Condon B.J."/>
            <person name="Leng Y."/>
            <person name="Wu D."/>
            <person name="Bushley K.E."/>
            <person name="Ohm R.A."/>
            <person name="Otillar R."/>
            <person name="Martin J."/>
            <person name="Schackwitz W."/>
            <person name="Grimwood J."/>
            <person name="MohdZainudin N."/>
            <person name="Xue C."/>
            <person name="Wang R."/>
            <person name="Manning V.A."/>
            <person name="Dhillon B."/>
            <person name="Tu Z.J."/>
            <person name="Steffenson B.J."/>
            <person name="Salamov A."/>
            <person name="Sun H."/>
            <person name="Lowry S."/>
            <person name="LaButti K."/>
            <person name="Han J."/>
            <person name="Copeland A."/>
            <person name="Lindquist E."/>
            <person name="Barry K."/>
            <person name="Schmutz J."/>
            <person name="Baker S.E."/>
            <person name="Ciuffetti L.M."/>
            <person name="Grigoriev I.V."/>
            <person name="Zhong S."/>
            <person name="Turgeon B.G."/>
        </authorList>
    </citation>
    <scope>NUCLEOTIDE SEQUENCE [LARGE SCALE GENOMIC DNA]</scope>
    <source>
        <strain evidence="5">28A</strain>
    </source>
</reference>
<feature type="repeat" description="ANK" evidence="3">
    <location>
        <begin position="86"/>
        <end position="118"/>
    </location>
</feature>
<dbReference type="AlphaFoldDB" id="R0K183"/>
<dbReference type="Gene3D" id="1.25.40.20">
    <property type="entry name" value="Ankyrin repeat-containing domain"/>
    <property type="match status" value="1"/>
</dbReference>
<evidence type="ECO:0000313" key="5">
    <source>
        <dbReference type="Proteomes" id="UP000016935"/>
    </source>
</evidence>
<reference evidence="4 5" key="1">
    <citation type="journal article" date="2012" name="PLoS Pathog.">
        <title>Diverse lifestyles and strategies of plant pathogenesis encoded in the genomes of eighteen Dothideomycetes fungi.</title>
        <authorList>
            <person name="Ohm R.A."/>
            <person name="Feau N."/>
            <person name="Henrissat B."/>
            <person name="Schoch C.L."/>
            <person name="Horwitz B.A."/>
            <person name="Barry K.W."/>
            <person name="Condon B.J."/>
            <person name="Copeland A.C."/>
            <person name="Dhillon B."/>
            <person name="Glaser F."/>
            <person name="Hesse C.N."/>
            <person name="Kosti I."/>
            <person name="LaButti K."/>
            <person name="Lindquist E.A."/>
            <person name="Lucas S."/>
            <person name="Salamov A.A."/>
            <person name="Bradshaw R.E."/>
            <person name="Ciuffetti L."/>
            <person name="Hamelin R.C."/>
            <person name="Kema G.H.J."/>
            <person name="Lawrence C."/>
            <person name="Scott J.A."/>
            <person name="Spatafora J.W."/>
            <person name="Turgeon B.G."/>
            <person name="de Wit P.J.G.M."/>
            <person name="Zhong S."/>
            <person name="Goodwin S.B."/>
            <person name="Grigoriev I.V."/>
        </authorList>
    </citation>
    <scope>NUCLEOTIDE SEQUENCE [LARGE SCALE GENOMIC DNA]</scope>
    <source>
        <strain evidence="5">28A</strain>
    </source>
</reference>
<keyword evidence="5" id="KW-1185">Reference proteome</keyword>
<organism evidence="4 5">
    <name type="scientific">Exserohilum turcicum (strain 28A)</name>
    <name type="common">Northern leaf blight fungus</name>
    <name type="synonym">Setosphaeria turcica</name>
    <dbReference type="NCBI Taxonomy" id="671987"/>
    <lineage>
        <taxon>Eukaryota</taxon>
        <taxon>Fungi</taxon>
        <taxon>Dikarya</taxon>
        <taxon>Ascomycota</taxon>
        <taxon>Pezizomycotina</taxon>
        <taxon>Dothideomycetes</taxon>
        <taxon>Pleosporomycetidae</taxon>
        <taxon>Pleosporales</taxon>
        <taxon>Pleosporineae</taxon>
        <taxon>Pleosporaceae</taxon>
        <taxon>Exserohilum</taxon>
    </lineage>
</organism>
<dbReference type="Pfam" id="PF12796">
    <property type="entry name" value="Ank_2"/>
    <property type="match status" value="1"/>
</dbReference>
<protein>
    <submittedName>
        <fullName evidence="4">Uncharacterized protein</fullName>
    </submittedName>
</protein>
<dbReference type="SUPFAM" id="SSF48403">
    <property type="entry name" value="Ankyrin repeat"/>
    <property type="match status" value="1"/>
</dbReference>
<dbReference type="GeneID" id="19406340"/>
<evidence type="ECO:0000256" key="3">
    <source>
        <dbReference type="PROSITE-ProRule" id="PRU00023"/>
    </source>
</evidence>
<dbReference type="PROSITE" id="PS50297">
    <property type="entry name" value="ANK_REP_REGION"/>
    <property type="match status" value="1"/>
</dbReference>
<dbReference type="PANTHER" id="PTHR24198:SF165">
    <property type="entry name" value="ANKYRIN REPEAT-CONTAINING PROTEIN-RELATED"/>
    <property type="match status" value="1"/>
</dbReference>
<accession>R0K183</accession>
<evidence type="ECO:0000256" key="2">
    <source>
        <dbReference type="ARBA" id="ARBA00023043"/>
    </source>
</evidence>
<dbReference type="Proteomes" id="UP000016935">
    <property type="component" value="Unassembled WGS sequence"/>
</dbReference>
<dbReference type="PANTHER" id="PTHR24198">
    <property type="entry name" value="ANKYRIN REPEAT AND PROTEIN KINASE DOMAIN-CONTAINING PROTEIN"/>
    <property type="match status" value="1"/>
</dbReference>
<dbReference type="SMART" id="SM00248">
    <property type="entry name" value="ANK"/>
    <property type="match status" value="2"/>
</dbReference>
<dbReference type="InterPro" id="IPR036770">
    <property type="entry name" value="Ankyrin_rpt-contain_sf"/>
</dbReference>
<keyword evidence="2 3" id="KW-0040">ANK repeat</keyword>
<dbReference type="OrthoDB" id="539213at2759"/>
<gene>
    <name evidence="4" type="ORF">SETTUDRAFT_97985</name>
</gene>
<evidence type="ECO:0000256" key="1">
    <source>
        <dbReference type="ARBA" id="ARBA00022737"/>
    </source>
</evidence>
<dbReference type="STRING" id="671987.R0K183"/>
<dbReference type="HOGENOM" id="CLU_1653211_0_0_1"/>
<dbReference type="PROSITE" id="PS50088">
    <property type="entry name" value="ANK_REPEAT"/>
    <property type="match status" value="1"/>
</dbReference>
<name>R0K183_EXST2</name>
<keyword evidence="1" id="KW-0677">Repeat</keyword>
<dbReference type="EMBL" id="KB908855">
    <property type="protein sequence ID" value="EOA82152.1"/>
    <property type="molecule type" value="Genomic_DNA"/>
</dbReference>
<dbReference type="RefSeq" id="XP_008030448.1">
    <property type="nucleotide sequence ID" value="XM_008032257.1"/>
</dbReference>
<evidence type="ECO:0000313" key="4">
    <source>
        <dbReference type="EMBL" id="EOA82152.1"/>
    </source>
</evidence>
<proteinExistence type="predicted"/>
<dbReference type="InterPro" id="IPR002110">
    <property type="entry name" value="Ankyrin_rpt"/>
</dbReference>